<evidence type="ECO:0000313" key="3">
    <source>
        <dbReference type="Proteomes" id="UP001459714"/>
    </source>
</evidence>
<evidence type="ECO:0000313" key="2">
    <source>
        <dbReference type="EMBL" id="MEL3955942.1"/>
    </source>
</evidence>
<feature type="signal peptide" evidence="1">
    <location>
        <begin position="1"/>
        <end position="28"/>
    </location>
</feature>
<dbReference type="GO" id="GO:0008483">
    <property type="term" value="F:transaminase activity"/>
    <property type="evidence" value="ECO:0007669"/>
    <property type="project" value="UniProtKB-KW"/>
</dbReference>
<keyword evidence="1" id="KW-0732">Signal</keyword>
<dbReference type="RefSeq" id="WP_216405338.1">
    <property type="nucleotide sequence ID" value="NZ_CP155471.1"/>
</dbReference>
<sequence>MKKTQKVMIGVTGTALLIGMTGCSSDYAEPNEKPDDPYCSDWDWDGEDAVWVCDDDNSSYYGSYFHGGKYYSSKSSLKSSSAYKQYKSSISSKSSSGFGSGSKVFGG</sequence>
<protein>
    <submittedName>
        <fullName evidence="2">Aminotransferase yhxA</fullName>
    </submittedName>
</protein>
<name>A0ABU9JSY2_9BACI</name>
<reference evidence="2 3" key="1">
    <citation type="submission" date="2024-03" db="EMBL/GenBank/DDBJ databases">
        <title>Bacilli Hybrid Assemblies.</title>
        <authorList>
            <person name="Kovac J."/>
        </authorList>
    </citation>
    <scope>NUCLEOTIDE SEQUENCE [LARGE SCALE GENOMIC DNA]</scope>
    <source>
        <strain evidence="2 3">FSL M8-0022</strain>
    </source>
</reference>
<proteinExistence type="predicted"/>
<evidence type="ECO:0000256" key="1">
    <source>
        <dbReference type="SAM" id="SignalP"/>
    </source>
</evidence>
<feature type="chain" id="PRO_5045531240" evidence="1">
    <location>
        <begin position="29"/>
        <end position="107"/>
    </location>
</feature>
<accession>A0ABU9JSY2</accession>
<comment type="caution">
    <text evidence="2">The sequence shown here is derived from an EMBL/GenBank/DDBJ whole genome shotgun (WGS) entry which is preliminary data.</text>
</comment>
<dbReference type="EMBL" id="JBBYAK010000001">
    <property type="protein sequence ID" value="MEL3955942.1"/>
    <property type="molecule type" value="Genomic_DNA"/>
</dbReference>
<keyword evidence="2" id="KW-0808">Transferase</keyword>
<organism evidence="2 3">
    <name type="scientific">Caldifermentibacillus hisashii</name>
    <dbReference type="NCBI Taxonomy" id="996558"/>
    <lineage>
        <taxon>Bacteria</taxon>
        <taxon>Bacillati</taxon>
        <taxon>Bacillota</taxon>
        <taxon>Bacilli</taxon>
        <taxon>Bacillales</taxon>
        <taxon>Bacillaceae</taxon>
        <taxon>Caldifermentibacillus</taxon>
    </lineage>
</organism>
<dbReference type="Proteomes" id="UP001459714">
    <property type="component" value="Unassembled WGS sequence"/>
</dbReference>
<dbReference type="PROSITE" id="PS51257">
    <property type="entry name" value="PROKAR_LIPOPROTEIN"/>
    <property type="match status" value="1"/>
</dbReference>
<keyword evidence="3" id="KW-1185">Reference proteome</keyword>
<keyword evidence="2" id="KW-0032">Aminotransferase</keyword>
<gene>
    <name evidence="2" type="ORF">NST17_01700</name>
</gene>